<gene>
    <name evidence="1" type="ORF">A2938_00375</name>
</gene>
<sequence length="272" mass="31072">MLLGQRLTENRLWYIIKSRKTLQENKMNLERFLKVQEQTYKEIRDLRVLDTGAKADVALQERRGGFFVSLIHASDITRNAARLSSKIAHIVPSITYQCEHIHTTVGRVIKEFGPHFYCDPDSETNRNVLALLGEIVKDAMTKLNTPYPKIIYTEYLTTRNSVIAIGAPNEWFTNFAEALVDISKQAGMEIAPPWGAHITVSRFTEKITKKELGGLSDLLRIYTPLGISIPVAVAIGYTFRRREEQKCRDLRETPGHFKPYIVFALSFRNTSL</sequence>
<dbReference type="AlphaFoldDB" id="A0A1G2NE50"/>
<dbReference type="EMBL" id="MHSA01000025">
    <property type="protein sequence ID" value="OHA33749.1"/>
    <property type="molecule type" value="Genomic_DNA"/>
</dbReference>
<organism evidence="1 2">
    <name type="scientific">Candidatus Taylorbacteria bacterium RIFCSPLOWO2_01_FULL_48_100</name>
    <dbReference type="NCBI Taxonomy" id="1802322"/>
    <lineage>
        <taxon>Bacteria</taxon>
        <taxon>Candidatus Tayloriibacteriota</taxon>
    </lineage>
</organism>
<name>A0A1G2NE50_9BACT</name>
<evidence type="ECO:0000313" key="2">
    <source>
        <dbReference type="Proteomes" id="UP000177797"/>
    </source>
</evidence>
<proteinExistence type="predicted"/>
<dbReference type="Proteomes" id="UP000177797">
    <property type="component" value="Unassembled WGS sequence"/>
</dbReference>
<reference evidence="1 2" key="1">
    <citation type="journal article" date="2016" name="Nat. Commun.">
        <title>Thousands of microbial genomes shed light on interconnected biogeochemical processes in an aquifer system.</title>
        <authorList>
            <person name="Anantharaman K."/>
            <person name="Brown C.T."/>
            <person name="Hug L.A."/>
            <person name="Sharon I."/>
            <person name="Castelle C.J."/>
            <person name="Probst A.J."/>
            <person name="Thomas B.C."/>
            <person name="Singh A."/>
            <person name="Wilkins M.J."/>
            <person name="Karaoz U."/>
            <person name="Brodie E.L."/>
            <person name="Williams K.H."/>
            <person name="Hubbard S.S."/>
            <person name="Banfield J.F."/>
        </authorList>
    </citation>
    <scope>NUCLEOTIDE SEQUENCE [LARGE SCALE GENOMIC DNA]</scope>
</reference>
<accession>A0A1G2NE50</accession>
<comment type="caution">
    <text evidence="1">The sequence shown here is derived from an EMBL/GenBank/DDBJ whole genome shotgun (WGS) entry which is preliminary data.</text>
</comment>
<protein>
    <submittedName>
        <fullName evidence="1">Uncharacterized protein</fullName>
    </submittedName>
</protein>
<evidence type="ECO:0000313" key="1">
    <source>
        <dbReference type="EMBL" id="OHA33749.1"/>
    </source>
</evidence>